<sequence length="61" mass="6092">MSAGRDGIHGGYLGCGPGGRDRRLYPVSGATSMIPSGHRTGASRSARVSGPTVRPTAGLPA</sequence>
<evidence type="ECO:0000256" key="1">
    <source>
        <dbReference type="SAM" id="MobiDB-lite"/>
    </source>
</evidence>
<proteinExistence type="predicted"/>
<dbReference type="AlphaFoldDB" id="A0A225DZ69"/>
<feature type="region of interest" description="Disordered" evidence="1">
    <location>
        <begin position="1"/>
        <end position="61"/>
    </location>
</feature>
<comment type="caution">
    <text evidence="2">The sequence shown here is derived from an EMBL/GenBank/DDBJ whole genome shotgun (WGS) entry which is preliminary data.</text>
</comment>
<evidence type="ECO:0000313" key="2">
    <source>
        <dbReference type="EMBL" id="OWK46651.1"/>
    </source>
</evidence>
<evidence type="ECO:0000313" key="3">
    <source>
        <dbReference type="Proteomes" id="UP000214646"/>
    </source>
</evidence>
<reference evidence="3" key="1">
    <citation type="submission" date="2017-06" db="EMBL/GenBank/DDBJ databases">
        <title>Genome analysis of Fimbriiglobus ruber SP5, the first member of the order Planctomycetales with confirmed chitinolytic capability.</title>
        <authorList>
            <person name="Ravin N.V."/>
            <person name="Rakitin A.L."/>
            <person name="Ivanova A.A."/>
            <person name="Beletsky A.V."/>
            <person name="Kulichevskaya I.S."/>
            <person name="Mardanov A.V."/>
            <person name="Dedysh S.N."/>
        </authorList>
    </citation>
    <scope>NUCLEOTIDE SEQUENCE [LARGE SCALE GENOMIC DNA]</scope>
    <source>
        <strain evidence="3">SP5</strain>
    </source>
</reference>
<organism evidence="2 3">
    <name type="scientific">Fimbriiglobus ruber</name>
    <dbReference type="NCBI Taxonomy" id="1908690"/>
    <lineage>
        <taxon>Bacteria</taxon>
        <taxon>Pseudomonadati</taxon>
        <taxon>Planctomycetota</taxon>
        <taxon>Planctomycetia</taxon>
        <taxon>Gemmatales</taxon>
        <taxon>Gemmataceae</taxon>
        <taxon>Fimbriiglobus</taxon>
    </lineage>
</organism>
<accession>A0A225DZ69</accession>
<gene>
    <name evidence="2" type="ORF">FRUB_00350</name>
</gene>
<feature type="compositionally biased region" description="Gly residues" evidence="1">
    <location>
        <begin position="9"/>
        <end position="18"/>
    </location>
</feature>
<keyword evidence="3" id="KW-1185">Reference proteome</keyword>
<dbReference type="EMBL" id="NIDE01000001">
    <property type="protein sequence ID" value="OWK46651.1"/>
    <property type="molecule type" value="Genomic_DNA"/>
</dbReference>
<name>A0A225DZ69_9BACT</name>
<protein>
    <submittedName>
        <fullName evidence="2">Uncharacterized protein</fullName>
    </submittedName>
</protein>
<dbReference type="Proteomes" id="UP000214646">
    <property type="component" value="Unassembled WGS sequence"/>
</dbReference>